<dbReference type="Proteomes" id="UP001371456">
    <property type="component" value="Unassembled WGS sequence"/>
</dbReference>
<accession>A0AAN8YB34</accession>
<dbReference type="AlphaFoldDB" id="A0AAN8YB34"/>
<feature type="compositionally biased region" description="Basic and acidic residues" evidence="1">
    <location>
        <begin position="1"/>
        <end position="15"/>
    </location>
</feature>
<evidence type="ECO:0000313" key="3">
    <source>
        <dbReference type="Proteomes" id="UP001371456"/>
    </source>
</evidence>
<keyword evidence="3" id="KW-1185">Reference proteome</keyword>
<organism evidence="2 3">
    <name type="scientific">Solanum bulbocastanum</name>
    <name type="common">Wild potato</name>
    <dbReference type="NCBI Taxonomy" id="147425"/>
    <lineage>
        <taxon>Eukaryota</taxon>
        <taxon>Viridiplantae</taxon>
        <taxon>Streptophyta</taxon>
        <taxon>Embryophyta</taxon>
        <taxon>Tracheophyta</taxon>
        <taxon>Spermatophyta</taxon>
        <taxon>Magnoliopsida</taxon>
        <taxon>eudicotyledons</taxon>
        <taxon>Gunneridae</taxon>
        <taxon>Pentapetalae</taxon>
        <taxon>asterids</taxon>
        <taxon>lamiids</taxon>
        <taxon>Solanales</taxon>
        <taxon>Solanaceae</taxon>
        <taxon>Solanoideae</taxon>
        <taxon>Solaneae</taxon>
        <taxon>Solanum</taxon>
    </lineage>
</organism>
<reference evidence="2 3" key="1">
    <citation type="submission" date="2024-02" db="EMBL/GenBank/DDBJ databases">
        <title>de novo genome assembly of Solanum bulbocastanum strain 11H21.</title>
        <authorList>
            <person name="Hosaka A.J."/>
        </authorList>
    </citation>
    <scope>NUCLEOTIDE SEQUENCE [LARGE SCALE GENOMIC DNA]</scope>
    <source>
        <tissue evidence="2">Young leaves</tissue>
    </source>
</reference>
<feature type="region of interest" description="Disordered" evidence="1">
    <location>
        <begin position="1"/>
        <end position="31"/>
    </location>
</feature>
<protein>
    <submittedName>
        <fullName evidence="2">Uncharacterized protein</fullName>
    </submittedName>
</protein>
<dbReference type="EMBL" id="JBANQN010000007">
    <property type="protein sequence ID" value="KAK6785111.1"/>
    <property type="molecule type" value="Genomic_DNA"/>
</dbReference>
<name>A0AAN8YB34_SOLBU</name>
<evidence type="ECO:0000313" key="2">
    <source>
        <dbReference type="EMBL" id="KAK6785111.1"/>
    </source>
</evidence>
<evidence type="ECO:0000256" key="1">
    <source>
        <dbReference type="SAM" id="MobiDB-lite"/>
    </source>
</evidence>
<comment type="caution">
    <text evidence="2">The sequence shown here is derived from an EMBL/GenBank/DDBJ whole genome shotgun (WGS) entry which is preliminary data.</text>
</comment>
<proteinExistence type="predicted"/>
<sequence>MKIGKIQREKTELLKRRTQTPHPTPGRNCHVGERTKFRNVLDTNLLFGH</sequence>
<gene>
    <name evidence="2" type="ORF">RDI58_018566</name>
</gene>